<organism evidence="1 2">
    <name type="scientific">Roseivivax jejudonensis</name>
    <dbReference type="NCBI Taxonomy" id="1529041"/>
    <lineage>
        <taxon>Bacteria</taxon>
        <taxon>Pseudomonadati</taxon>
        <taxon>Pseudomonadota</taxon>
        <taxon>Alphaproteobacteria</taxon>
        <taxon>Rhodobacterales</taxon>
        <taxon>Roseobacteraceae</taxon>
        <taxon>Roseivivax</taxon>
    </lineage>
</organism>
<protein>
    <submittedName>
        <fullName evidence="1">Uncharacterized protein</fullName>
    </submittedName>
</protein>
<dbReference type="Proteomes" id="UP000193570">
    <property type="component" value="Unassembled WGS sequence"/>
</dbReference>
<name>A0A1X6Y7T5_9RHOB</name>
<sequence>MIGFCARGCLVVALCVAQPADAHHFNVYAWTDCRVIEVRATTENGTAAAAGDIQLRDDDGNIVGSFDLGPGETTKIPLDGLDLSGGLRVEVQSGPHEDYWQLTQEEIARACST</sequence>
<gene>
    <name evidence="1" type="ORF">ROJ8625_00375</name>
</gene>
<reference evidence="1 2" key="1">
    <citation type="submission" date="2017-03" db="EMBL/GenBank/DDBJ databases">
        <authorList>
            <person name="Afonso C.L."/>
            <person name="Miller P.J."/>
            <person name="Scott M.A."/>
            <person name="Spackman E."/>
            <person name="Goraichik I."/>
            <person name="Dimitrov K.M."/>
            <person name="Suarez D.L."/>
            <person name="Swayne D.E."/>
        </authorList>
    </citation>
    <scope>NUCLEOTIDE SEQUENCE [LARGE SCALE GENOMIC DNA]</scope>
    <source>
        <strain evidence="1 2">CECT 8625</strain>
    </source>
</reference>
<proteinExistence type="predicted"/>
<evidence type="ECO:0000313" key="1">
    <source>
        <dbReference type="EMBL" id="SLN12924.1"/>
    </source>
</evidence>
<dbReference type="RefSeq" id="WP_085790139.1">
    <property type="nucleotide sequence ID" value="NZ_FWFK01000001.1"/>
</dbReference>
<dbReference type="OrthoDB" id="7651677at2"/>
<dbReference type="EMBL" id="FWFK01000001">
    <property type="protein sequence ID" value="SLN12924.1"/>
    <property type="molecule type" value="Genomic_DNA"/>
</dbReference>
<evidence type="ECO:0000313" key="2">
    <source>
        <dbReference type="Proteomes" id="UP000193570"/>
    </source>
</evidence>
<accession>A0A1X6Y7T5</accession>
<keyword evidence="2" id="KW-1185">Reference proteome</keyword>
<dbReference type="AlphaFoldDB" id="A0A1X6Y7T5"/>